<sequence length="76" mass="8487">MHQCILSEFHNRSNGMELMVYPPNWYFTIQWDGTDGASSQLVFLRYGEVNFLSLAGAPISAAAFKDLGLFSRPGTI</sequence>
<evidence type="ECO:0000313" key="2">
    <source>
        <dbReference type="Proteomes" id="UP000076154"/>
    </source>
</evidence>
<dbReference type="Proteomes" id="UP000076154">
    <property type="component" value="Unassembled WGS sequence"/>
</dbReference>
<dbReference type="EMBL" id="LUEZ02000010">
    <property type="protein sequence ID" value="RDB28636.1"/>
    <property type="molecule type" value="Genomic_DNA"/>
</dbReference>
<protein>
    <submittedName>
        <fullName evidence="1">Uncharacterized protein</fullName>
    </submittedName>
</protein>
<dbReference type="AlphaFoldDB" id="A0A369KCH1"/>
<proteinExistence type="predicted"/>
<comment type="caution">
    <text evidence="1">The sequence shown here is derived from an EMBL/GenBank/DDBJ whole genome shotgun (WGS) entry which is preliminary data.</text>
</comment>
<accession>A0A369KCH1</accession>
<evidence type="ECO:0000313" key="1">
    <source>
        <dbReference type="EMBL" id="RDB28636.1"/>
    </source>
</evidence>
<gene>
    <name evidence="1" type="ORF">Hypma_016131</name>
</gene>
<name>A0A369KCH1_HYPMA</name>
<reference evidence="1" key="1">
    <citation type="submission" date="2018-04" db="EMBL/GenBank/DDBJ databases">
        <title>Whole genome sequencing of Hypsizygus marmoreus.</title>
        <authorList>
            <person name="Choi I.-G."/>
            <person name="Min B."/>
            <person name="Kim J.-G."/>
            <person name="Kim S."/>
            <person name="Oh Y.-L."/>
            <person name="Kong W.-S."/>
            <person name="Park H."/>
            <person name="Jeong J."/>
            <person name="Song E.-S."/>
        </authorList>
    </citation>
    <scope>NUCLEOTIDE SEQUENCE [LARGE SCALE GENOMIC DNA]</scope>
    <source>
        <strain evidence="1">51987-8</strain>
    </source>
</reference>
<organism evidence="1 2">
    <name type="scientific">Hypsizygus marmoreus</name>
    <name type="common">White beech mushroom</name>
    <name type="synonym">Agaricus marmoreus</name>
    <dbReference type="NCBI Taxonomy" id="39966"/>
    <lineage>
        <taxon>Eukaryota</taxon>
        <taxon>Fungi</taxon>
        <taxon>Dikarya</taxon>
        <taxon>Basidiomycota</taxon>
        <taxon>Agaricomycotina</taxon>
        <taxon>Agaricomycetes</taxon>
        <taxon>Agaricomycetidae</taxon>
        <taxon>Agaricales</taxon>
        <taxon>Tricholomatineae</taxon>
        <taxon>Lyophyllaceae</taxon>
        <taxon>Hypsizygus</taxon>
    </lineage>
</organism>
<dbReference type="InParanoid" id="A0A369KCH1"/>
<keyword evidence="2" id="KW-1185">Reference proteome</keyword>